<dbReference type="Gene3D" id="3.10.100.10">
    <property type="entry name" value="Mannose-Binding Protein A, subunit A"/>
    <property type="match status" value="1"/>
</dbReference>
<organism evidence="3 4">
    <name type="scientific">Leptotrombidium deliense</name>
    <dbReference type="NCBI Taxonomy" id="299467"/>
    <lineage>
        <taxon>Eukaryota</taxon>
        <taxon>Metazoa</taxon>
        <taxon>Ecdysozoa</taxon>
        <taxon>Arthropoda</taxon>
        <taxon>Chelicerata</taxon>
        <taxon>Arachnida</taxon>
        <taxon>Acari</taxon>
        <taxon>Acariformes</taxon>
        <taxon>Trombidiformes</taxon>
        <taxon>Prostigmata</taxon>
        <taxon>Anystina</taxon>
        <taxon>Parasitengona</taxon>
        <taxon>Trombiculoidea</taxon>
        <taxon>Trombiculidae</taxon>
        <taxon>Leptotrombidium</taxon>
    </lineage>
</organism>
<dbReference type="InterPro" id="IPR050111">
    <property type="entry name" value="C-type_lectin/snaclec_domain"/>
</dbReference>
<keyword evidence="4" id="KW-1185">Reference proteome</keyword>
<dbReference type="SUPFAM" id="SSF56436">
    <property type="entry name" value="C-type lectin-like"/>
    <property type="match status" value="1"/>
</dbReference>
<dbReference type="InterPro" id="IPR016187">
    <property type="entry name" value="CTDL_fold"/>
</dbReference>
<dbReference type="SMART" id="SM00034">
    <property type="entry name" value="CLECT"/>
    <property type="match status" value="1"/>
</dbReference>
<dbReference type="InterPro" id="IPR001304">
    <property type="entry name" value="C-type_lectin-like"/>
</dbReference>
<feature type="signal peptide" evidence="1">
    <location>
        <begin position="1"/>
        <end position="20"/>
    </location>
</feature>
<evidence type="ECO:0000313" key="3">
    <source>
        <dbReference type="EMBL" id="RWS20198.1"/>
    </source>
</evidence>
<dbReference type="PANTHER" id="PTHR22803">
    <property type="entry name" value="MANNOSE, PHOSPHOLIPASE, LECTIN RECEPTOR RELATED"/>
    <property type="match status" value="1"/>
</dbReference>
<proteinExistence type="predicted"/>
<dbReference type="EMBL" id="NCKV01019362">
    <property type="protein sequence ID" value="RWS20198.1"/>
    <property type="molecule type" value="Genomic_DNA"/>
</dbReference>
<evidence type="ECO:0000259" key="2">
    <source>
        <dbReference type="PROSITE" id="PS50041"/>
    </source>
</evidence>
<accession>A0A443RYG9</accession>
<reference evidence="3 4" key="1">
    <citation type="journal article" date="2018" name="Gigascience">
        <title>Genomes of trombidid mites reveal novel predicted allergens and laterally-transferred genes associated with secondary metabolism.</title>
        <authorList>
            <person name="Dong X."/>
            <person name="Chaisiri K."/>
            <person name="Xia D."/>
            <person name="Armstrong S.D."/>
            <person name="Fang Y."/>
            <person name="Donnelly M.J."/>
            <person name="Kadowaki T."/>
            <person name="McGarry J.W."/>
            <person name="Darby A.C."/>
            <person name="Makepeace B.L."/>
        </authorList>
    </citation>
    <scope>NUCLEOTIDE SEQUENCE [LARGE SCALE GENOMIC DNA]</scope>
    <source>
        <strain evidence="3">UoL-UT</strain>
    </source>
</reference>
<sequence length="329" mass="37941">MVLNIRIITFILIFTSNASTDRCNDGWKRFENKCFLLINTASNRELNLRQCLAFNATLVSINSEKENDFVFNTIKNFDSYFWLSGIRLSKGKAEFKWINNANVNYTNWNEGQPNDLNISDDDCLMISSIDGKWFDYSCSLNGGVTVRQLCEKEVLGNYEFDLTRKNDEVTKTLNQLRHNESAYDVINVKNNHVNDALQRVVQPDSNNDPISMNSEHRKINSTATFESETNQEKQNIFHDYDHSSNSTQNLNENKNQQLNVKQMQRINPVSEISKSIYYFSNETVVNNISVSTESDLIDKNVENNDISAFIRSNLNGTLNVELYKIQDED</sequence>
<comment type="caution">
    <text evidence="3">The sequence shown here is derived from an EMBL/GenBank/DDBJ whole genome shotgun (WGS) entry which is preliminary data.</text>
</comment>
<dbReference type="InterPro" id="IPR016186">
    <property type="entry name" value="C-type_lectin-like/link_sf"/>
</dbReference>
<dbReference type="Proteomes" id="UP000288716">
    <property type="component" value="Unassembled WGS sequence"/>
</dbReference>
<keyword evidence="1" id="KW-0732">Signal</keyword>
<name>A0A443RYG9_9ACAR</name>
<dbReference type="AlphaFoldDB" id="A0A443RYG9"/>
<dbReference type="Pfam" id="PF00059">
    <property type="entry name" value="Lectin_C"/>
    <property type="match status" value="1"/>
</dbReference>
<feature type="non-terminal residue" evidence="3">
    <location>
        <position position="329"/>
    </location>
</feature>
<gene>
    <name evidence="3" type="ORF">B4U80_14312</name>
</gene>
<feature type="domain" description="C-type lectin" evidence="2">
    <location>
        <begin position="30"/>
        <end position="139"/>
    </location>
</feature>
<protein>
    <submittedName>
        <fullName evidence="3">Echinoidin-like protein</fullName>
    </submittedName>
</protein>
<evidence type="ECO:0000256" key="1">
    <source>
        <dbReference type="SAM" id="SignalP"/>
    </source>
</evidence>
<evidence type="ECO:0000313" key="4">
    <source>
        <dbReference type="Proteomes" id="UP000288716"/>
    </source>
</evidence>
<feature type="chain" id="PRO_5019311574" evidence="1">
    <location>
        <begin position="21"/>
        <end position="329"/>
    </location>
</feature>
<dbReference type="OrthoDB" id="6480597at2759"/>
<dbReference type="VEuPathDB" id="VectorBase:LDEU011842"/>
<dbReference type="PROSITE" id="PS50041">
    <property type="entry name" value="C_TYPE_LECTIN_2"/>
    <property type="match status" value="1"/>
</dbReference>